<evidence type="ECO:0000313" key="3">
    <source>
        <dbReference type="Proteomes" id="UP000295083"/>
    </source>
</evidence>
<reference evidence="2 3" key="1">
    <citation type="submission" date="2018-11" db="EMBL/GenBank/DDBJ databases">
        <title>Genome sequence and assembly of Colletotrichum spinosum.</title>
        <authorList>
            <person name="Gan P."/>
            <person name="Shirasu K."/>
        </authorList>
    </citation>
    <scope>NUCLEOTIDE SEQUENCE [LARGE SCALE GENOMIC DNA]</scope>
    <source>
        <strain evidence="2 3">CBS 515.97</strain>
    </source>
</reference>
<dbReference type="AlphaFoldDB" id="A0A4R8QN00"/>
<evidence type="ECO:0000313" key="2">
    <source>
        <dbReference type="EMBL" id="TDZ39640.1"/>
    </source>
</evidence>
<evidence type="ECO:0000256" key="1">
    <source>
        <dbReference type="SAM" id="MobiDB-lite"/>
    </source>
</evidence>
<feature type="compositionally biased region" description="Basic and acidic residues" evidence="1">
    <location>
        <begin position="34"/>
        <end position="43"/>
    </location>
</feature>
<protein>
    <submittedName>
        <fullName evidence="2">Uncharacterized protein</fullName>
    </submittedName>
</protein>
<keyword evidence="3" id="KW-1185">Reference proteome</keyword>
<dbReference type="EMBL" id="QAPG01000009">
    <property type="protein sequence ID" value="TDZ39640.1"/>
    <property type="molecule type" value="Genomic_DNA"/>
</dbReference>
<sequence>MACGLLRSEESGRRQVLSLAPSVGRSGGLVRGHITSDDSRDAGVGKYREGLDGTVPEGFKLCQPFIANAVAAAAAKRIPSALAGMRSPRFLSSGRRDA</sequence>
<comment type="caution">
    <text evidence="2">The sequence shown here is derived from an EMBL/GenBank/DDBJ whole genome shotgun (WGS) entry which is preliminary data.</text>
</comment>
<proteinExistence type="predicted"/>
<dbReference type="Proteomes" id="UP000295083">
    <property type="component" value="Unassembled WGS sequence"/>
</dbReference>
<organism evidence="2 3">
    <name type="scientific">Colletotrichum spinosum</name>
    <dbReference type="NCBI Taxonomy" id="1347390"/>
    <lineage>
        <taxon>Eukaryota</taxon>
        <taxon>Fungi</taxon>
        <taxon>Dikarya</taxon>
        <taxon>Ascomycota</taxon>
        <taxon>Pezizomycotina</taxon>
        <taxon>Sordariomycetes</taxon>
        <taxon>Hypocreomycetidae</taxon>
        <taxon>Glomerellales</taxon>
        <taxon>Glomerellaceae</taxon>
        <taxon>Colletotrichum</taxon>
        <taxon>Colletotrichum orbiculare species complex</taxon>
    </lineage>
</organism>
<gene>
    <name evidence="2" type="ORF">C8035_v005356</name>
</gene>
<name>A0A4R8QN00_9PEZI</name>
<accession>A0A4R8QN00</accession>
<feature type="region of interest" description="Disordered" evidence="1">
    <location>
        <begin position="23"/>
        <end position="43"/>
    </location>
</feature>